<evidence type="ECO:0000313" key="5">
    <source>
        <dbReference type="Proteomes" id="UP000266152"/>
    </source>
</evidence>
<dbReference type="Proteomes" id="UP000266152">
    <property type="component" value="Unassembled WGS sequence"/>
</dbReference>
<keyword evidence="2" id="KW-0378">Hydrolase</keyword>
<protein>
    <recommendedName>
        <fullName evidence="3">Amidase domain-containing protein</fullName>
    </recommendedName>
</protein>
<feature type="domain" description="Amidase" evidence="3">
    <location>
        <begin position="116"/>
        <end position="175"/>
    </location>
</feature>
<sequence>MTRLSQPIWCICEIPTNRYELRGMVIDDLDVILPAACLGLGFPVPALAEKSRKVLQDSLNLAWILSPQDLPQSEKLNISTFFESCGFLSPRELEITATSATNFVMKMAKGSFTAVETVTTFLRRAHIAHQLTNFATEFMVVEALQAAAELDAYFQATGKIKGPLHGVPISTKEHIGHKENALLIQLCKNAGVVFHVRTNEPQNVMHADCHNVIYGTTVNPHNRALTCGGSSGGEGASLGLRCDALSIGADIGGSVRMLAAFCGAYGLLTTSLRNSYKGMVLPGSGQESIQCVISPLDNSVEDLGLFQKALLDQSPWEIET</sequence>
<dbReference type="PANTHER" id="PTHR46072:SF4">
    <property type="entry name" value="AMIDASE C550.07-RELATED"/>
    <property type="match status" value="1"/>
</dbReference>
<evidence type="ECO:0000259" key="3">
    <source>
        <dbReference type="Pfam" id="PF01425"/>
    </source>
</evidence>
<name>A0A395RV64_FUSSP</name>
<dbReference type="STRING" id="5514.A0A395RV64"/>
<feature type="domain" description="Amidase" evidence="3">
    <location>
        <begin position="178"/>
        <end position="317"/>
    </location>
</feature>
<dbReference type="InterPro" id="IPR023631">
    <property type="entry name" value="Amidase_dom"/>
</dbReference>
<evidence type="ECO:0000256" key="1">
    <source>
        <dbReference type="ARBA" id="ARBA00009199"/>
    </source>
</evidence>
<dbReference type="InterPro" id="IPR036928">
    <property type="entry name" value="AS_sf"/>
</dbReference>
<proteinExistence type="inferred from homology"/>
<comment type="caution">
    <text evidence="4">The sequence shown here is derived from an EMBL/GenBank/DDBJ whole genome shotgun (WGS) entry which is preliminary data.</text>
</comment>
<organism evidence="4 5">
    <name type="scientific">Fusarium sporotrichioides</name>
    <dbReference type="NCBI Taxonomy" id="5514"/>
    <lineage>
        <taxon>Eukaryota</taxon>
        <taxon>Fungi</taxon>
        <taxon>Dikarya</taxon>
        <taxon>Ascomycota</taxon>
        <taxon>Pezizomycotina</taxon>
        <taxon>Sordariomycetes</taxon>
        <taxon>Hypocreomycetidae</taxon>
        <taxon>Hypocreales</taxon>
        <taxon>Nectriaceae</taxon>
        <taxon>Fusarium</taxon>
    </lineage>
</organism>
<dbReference type="Pfam" id="PF01425">
    <property type="entry name" value="Amidase"/>
    <property type="match status" value="2"/>
</dbReference>
<evidence type="ECO:0000256" key="2">
    <source>
        <dbReference type="ARBA" id="ARBA00022801"/>
    </source>
</evidence>
<evidence type="ECO:0000313" key="4">
    <source>
        <dbReference type="EMBL" id="RGP63973.1"/>
    </source>
</evidence>
<keyword evidence="5" id="KW-1185">Reference proteome</keyword>
<comment type="similarity">
    <text evidence="1">Belongs to the amidase family.</text>
</comment>
<dbReference type="GO" id="GO:0016787">
    <property type="term" value="F:hydrolase activity"/>
    <property type="evidence" value="ECO:0007669"/>
    <property type="project" value="UniProtKB-KW"/>
</dbReference>
<accession>A0A395RV64</accession>
<dbReference type="EMBL" id="PXOF01000122">
    <property type="protein sequence ID" value="RGP63973.1"/>
    <property type="molecule type" value="Genomic_DNA"/>
</dbReference>
<dbReference type="PANTHER" id="PTHR46072">
    <property type="entry name" value="AMIDASE-RELATED-RELATED"/>
    <property type="match status" value="1"/>
</dbReference>
<dbReference type="SUPFAM" id="SSF75304">
    <property type="entry name" value="Amidase signature (AS) enzymes"/>
    <property type="match status" value="1"/>
</dbReference>
<reference evidence="4 5" key="1">
    <citation type="journal article" date="2018" name="PLoS Pathog.">
        <title>Evolution of structural diversity of trichothecenes, a family of toxins produced by plant pathogenic and entomopathogenic fungi.</title>
        <authorList>
            <person name="Proctor R.H."/>
            <person name="McCormick S.P."/>
            <person name="Kim H.S."/>
            <person name="Cardoza R.E."/>
            <person name="Stanley A.M."/>
            <person name="Lindo L."/>
            <person name="Kelly A."/>
            <person name="Brown D.W."/>
            <person name="Lee T."/>
            <person name="Vaughan M.M."/>
            <person name="Alexander N.J."/>
            <person name="Busman M."/>
            <person name="Gutierrez S."/>
        </authorList>
    </citation>
    <scope>NUCLEOTIDE SEQUENCE [LARGE SCALE GENOMIC DNA]</scope>
    <source>
        <strain evidence="4 5">NRRL 3299</strain>
    </source>
</reference>
<dbReference type="AlphaFoldDB" id="A0A395RV64"/>
<gene>
    <name evidence="4" type="ORF">FSPOR_8301</name>
</gene>
<dbReference type="Gene3D" id="3.90.1300.10">
    <property type="entry name" value="Amidase signature (AS) domain"/>
    <property type="match status" value="1"/>
</dbReference>